<dbReference type="Gramene" id="OMO87273">
    <property type="protein sequence ID" value="OMO87273"/>
    <property type="gene ID" value="CCACVL1_09157"/>
</dbReference>
<evidence type="ECO:0000313" key="1">
    <source>
        <dbReference type="EMBL" id="OMO87273.1"/>
    </source>
</evidence>
<feature type="non-terminal residue" evidence="1">
    <location>
        <position position="1"/>
    </location>
</feature>
<reference evidence="1 2" key="1">
    <citation type="submission" date="2013-09" db="EMBL/GenBank/DDBJ databases">
        <title>Corchorus capsularis genome sequencing.</title>
        <authorList>
            <person name="Alam M."/>
            <person name="Haque M.S."/>
            <person name="Islam M.S."/>
            <person name="Emdad E.M."/>
            <person name="Islam M.M."/>
            <person name="Ahmed B."/>
            <person name="Halim A."/>
            <person name="Hossen Q.M.M."/>
            <person name="Hossain M.Z."/>
            <person name="Ahmed R."/>
            <person name="Khan M.M."/>
            <person name="Islam R."/>
            <person name="Rashid M.M."/>
            <person name="Khan S.A."/>
            <person name="Rahman M.S."/>
            <person name="Alam M."/>
        </authorList>
    </citation>
    <scope>NUCLEOTIDE SEQUENCE [LARGE SCALE GENOMIC DNA]</scope>
    <source>
        <strain evidence="2">cv. CVL-1</strain>
        <tissue evidence="1">Whole seedling</tissue>
    </source>
</reference>
<gene>
    <name evidence="1" type="ORF">CCACVL1_09157</name>
</gene>
<comment type="caution">
    <text evidence="1">The sequence shown here is derived from an EMBL/GenBank/DDBJ whole genome shotgun (WGS) entry which is preliminary data.</text>
</comment>
<organism evidence="1 2">
    <name type="scientific">Corchorus capsularis</name>
    <name type="common">Jute</name>
    <dbReference type="NCBI Taxonomy" id="210143"/>
    <lineage>
        <taxon>Eukaryota</taxon>
        <taxon>Viridiplantae</taxon>
        <taxon>Streptophyta</taxon>
        <taxon>Embryophyta</taxon>
        <taxon>Tracheophyta</taxon>
        <taxon>Spermatophyta</taxon>
        <taxon>Magnoliopsida</taxon>
        <taxon>eudicotyledons</taxon>
        <taxon>Gunneridae</taxon>
        <taxon>Pentapetalae</taxon>
        <taxon>rosids</taxon>
        <taxon>malvids</taxon>
        <taxon>Malvales</taxon>
        <taxon>Malvaceae</taxon>
        <taxon>Grewioideae</taxon>
        <taxon>Apeibeae</taxon>
        <taxon>Corchorus</taxon>
    </lineage>
</organism>
<dbReference type="EMBL" id="AWWV01009239">
    <property type="protein sequence ID" value="OMO87273.1"/>
    <property type="molecule type" value="Genomic_DNA"/>
</dbReference>
<dbReference type="Proteomes" id="UP000188268">
    <property type="component" value="Unassembled WGS sequence"/>
</dbReference>
<dbReference type="AlphaFoldDB" id="A0A1R3IXI7"/>
<sequence length="53" mass="5782">VGCRHGDGNQNRPEKLDFALINLDPTRLGHLVMVGEFTNGSSCICKVSNLRPT</sequence>
<accession>A0A1R3IXI7</accession>
<proteinExistence type="predicted"/>
<keyword evidence="2" id="KW-1185">Reference proteome</keyword>
<name>A0A1R3IXI7_COCAP</name>
<evidence type="ECO:0000313" key="2">
    <source>
        <dbReference type="Proteomes" id="UP000188268"/>
    </source>
</evidence>
<protein>
    <submittedName>
        <fullName evidence="1">Uncharacterized protein</fullName>
    </submittedName>
</protein>